<sequence>MSGVTLKLGDGFPKFHPELSTQVKELQGLLKKWGYNISETGHFDWATDSAVLHFQRSMGLTADAKVRVGAGATWKALHQPAPVAPPGRSFSMDGLYTVPFIDQFDEVHVRGAGQKGCFAASETMLRAVGVKQAGPANKYQIVTKETWKAGTPTHTIDTKANEEGLAYLKGELSKGRPVMAGVSYSSDAGDKGYNESITEHFVVIFDAGEGDGTYLFHDPATSNKSVGASRTFSVDPARNTLAAEGVPGQEGYAIGARYFVTMIRKNEE</sequence>
<reference evidence="2 3" key="1">
    <citation type="submission" date="2014-02" db="EMBL/GenBank/DDBJ databases">
        <title>The small core and large imbalanced accessory genome model reveals a collaborative survival strategy of Sorangium cellulosum strains in nature.</title>
        <authorList>
            <person name="Han K."/>
            <person name="Peng R."/>
            <person name="Blom J."/>
            <person name="Li Y.-Z."/>
        </authorList>
    </citation>
    <scope>NUCLEOTIDE SEQUENCE [LARGE SCALE GENOMIC DNA]</scope>
    <source>
        <strain evidence="2 3">So0149</strain>
    </source>
</reference>
<dbReference type="AlphaFoldDB" id="A0A150RLN9"/>
<organism evidence="2 3">
    <name type="scientific">Sorangium cellulosum</name>
    <name type="common">Polyangium cellulosum</name>
    <dbReference type="NCBI Taxonomy" id="56"/>
    <lineage>
        <taxon>Bacteria</taxon>
        <taxon>Pseudomonadati</taxon>
        <taxon>Myxococcota</taxon>
        <taxon>Polyangia</taxon>
        <taxon>Polyangiales</taxon>
        <taxon>Polyangiaceae</taxon>
        <taxon>Sorangium</taxon>
    </lineage>
</organism>
<dbReference type="InterPro" id="IPR036365">
    <property type="entry name" value="PGBD-like_sf"/>
</dbReference>
<dbReference type="InterPro" id="IPR002477">
    <property type="entry name" value="Peptidoglycan-bd-like"/>
</dbReference>
<dbReference type="Pfam" id="PF01471">
    <property type="entry name" value="PG_binding_1"/>
    <property type="match status" value="1"/>
</dbReference>
<protein>
    <recommendedName>
        <fullName evidence="1">Peptidoglycan binding-like domain-containing protein</fullName>
    </recommendedName>
</protein>
<dbReference type="SUPFAM" id="SSF47090">
    <property type="entry name" value="PGBD-like"/>
    <property type="match status" value="1"/>
</dbReference>
<gene>
    <name evidence="2" type="ORF">BE18_18580</name>
</gene>
<evidence type="ECO:0000259" key="1">
    <source>
        <dbReference type="Pfam" id="PF01471"/>
    </source>
</evidence>
<dbReference type="InterPro" id="IPR036366">
    <property type="entry name" value="PGBDSf"/>
</dbReference>
<dbReference type="Proteomes" id="UP000075515">
    <property type="component" value="Unassembled WGS sequence"/>
</dbReference>
<dbReference type="EMBL" id="JEMC01003501">
    <property type="protein sequence ID" value="KYF80866.1"/>
    <property type="molecule type" value="Genomic_DNA"/>
</dbReference>
<dbReference type="Gene3D" id="1.10.101.10">
    <property type="entry name" value="PGBD-like superfamily/PGBD"/>
    <property type="match status" value="1"/>
</dbReference>
<name>A0A150RLN9_SORCE</name>
<accession>A0A150RLN9</accession>
<proteinExistence type="predicted"/>
<feature type="domain" description="Peptidoglycan binding-like" evidence="1">
    <location>
        <begin position="21"/>
        <end position="65"/>
    </location>
</feature>
<comment type="caution">
    <text evidence="2">The sequence shown here is derived from an EMBL/GenBank/DDBJ whole genome shotgun (WGS) entry which is preliminary data.</text>
</comment>
<evidence type="ECO:0000313" key="3">
    <source>
        <dbReference type="Proteomes" id="UP000075515"/>
    </source>
</evidence>
<evidence type="ECO:0000313" key="2">
    <source>
        <dbReference type="EMBL" id="KYF80866.1"/>
    </source>
</evidence>